<feature type="region of interest" description="Disordered" evidence="21">
    <location>
        <begin position="260"/>
        <end position="283"/>
    </location>
</feature>
<evidence type="ECO:0000256" key="14">
    <source>
        <dbReference type="ARBA" id="ARBA00023121"/>
    </source>
</evidence>
<keyword evidence="14" id="KW-0446">Lipid-binding</keyword>
<dbReference type="Pfam" id="PF12349">
    <property type="entry name" value="Sterol-sensing"/>
    <property type="match status" value="1"/>
</dbReference>
<keyword evidence="25" id="KW-1185">Reference proteome</keyword>
<dbReference type="PANTHER" id="PTHR46378:SF1">
    <property type="entry name" value="STEROL REGULATORY ELEMENT-BINDING PROTEIN CLEAVAGE-ACTIVATING PROTEIN"/>
    <property type="match status" value="1"/>
</dbReference>
<comment type="subcellular location">
    <subcellularLocation>
        <location evidence="2">Cytoplasmic vesicle</location>
        <location evidence="2">COPII-coated vesicle membrane</location>
        <topology evidence="2">Multi-pass membrane protein</topology>
    </subcellularLocation>
    <subcellularLocation>
        <location evidence="1">Endoplasmic reticulum membrane</location>
        <topology evidence="1">Multi-pass membrane protein</topology>
    </subcellularLocation>
    <subcellularLocation>
        <location evidence="3">Golgi apparatus membrane</location>
        <topology evidence="3">Multi-pass membrane protein</topology>
    </subcellularLocation>
</comment>
<dbReference type="GO" id="GO:0032936">
    <property type="term" value="C:SREBP-SCAP complex"/>
    <property type="evidence" value="ECO:0007669"/>
    <property type="project" value="TreeGrafter"/>
</dbReference>
<evidence type="ECO:0000256" key="12">
    <source>
        <dbReference type="ARBA" id="ARBA00023034"/>
    </source>
</evidence>
<evidence type="ECO:0000256" key="8">
    <source>
        <dbReference type="ARBA" id="ARBA00022692"/>
    </source>
</evidence>
<keyword evidence="18" id="KW-0753">Steroid metabolism</keyword>
<comment type="caution">
    <text evidence="24">The sequence shown here is derived from an EMBL/GenBank/DDBJ whole genome shotgun (WGS) entry which is preliminary data.</text>
</comment>
<evidence type="ECO:0000256" key="21">
    <source>
        <dbReference type="SAM" id="MobiDB-lite"/>
    </source>
</evidence>
<feature type="region of interest" description="Disordered" evidence="21">
    <location>
        <begin position="1"/>
        <end position="113"/>
    </location>
</feature>
<dbReference type="PROSITE" id="PS50156">
    <property type="entry name" value="SSD"/>
    <property type="match status" value="1"/>
</dbReference>
<feature type="transmembrane region" description="Helical" evidence="22">
    <location>
        <begin position="149"/>
        <end position="170"/>
    </location>
</feature>
<keyword evidence="9" id="KW-0677">Repeat</keyword>
<evidence type="ECO:0000256" key="11">
    <source>
        <dbReference type="ARBA" id="ARBA00022989"/>
    </source>
</evidence>
<dbReference type="SUPFAM" id="SSF50978">
    <property type="entry name" value="WD40 repeat-like"/>
    <property type="match status" value="1"/>
</dbReference>
<dbReference type="Proteomes" id="UP001176517">
    <property type="component" value="Unassembled WGS sequence"/>
</dbReference>
<evidence type="ECO:0000256" key="3">
    <source>
        <dbReference type="ARBA" id="ARBA00004653"/>
    </source>
</evidence>
<proteinExistence type="inferred from homology"/>
<feature type="transmembrane region" description="Helical" evidence="22">
    <location>
        <begin position="659"/>
        <end position="684"/>
    </location>
</feature>
<keyword evidence="11 22" id="KW-1133">Transmembrane helix</keyword>
<sequence>MAPNQQVPTLLGVKDGEPSSPERSAPREDASRSISTESSNATTGSKPSPPSPLPPPPPPLNSTPALQRNLEVNARDHLAPPVLKLQYQTPSSTTRRRRPPRIPSAGRSDARSVSASQSVALSAFESLNADLERRFRRHGRYVSKHQIRVLLLCSLVITSLFYPAVGIYFWSSKGGPGVTRGSAVSVWRSLSTPFMDSFISSGRKHHNSIRDLRMIWDDAHDLRALDAKDARALFGSSPQVPDTSVPHPLFPYGGVPRVDDPHKSHDAVTDDHSSSVATSRPKRPACRTVRVEHVFVTTDDVLTGPAHRFGVLEPRILSSALRLQSSIEHIIHRRDPAERQAFASGPYQIPQCARVHRLEDRFADLASSQTTETIGPQPSDHVSHSDIISGDSSPCLTLSPNDFWSSAMATLMADTTPTQTILRSARNTSDRTIPLRISTTLAGRWHLFRKLPRAEHLAMTFFLEDEHAGDDCLQQYDSNEDKARDGTGGHVDKMSKSHRAWMRMLSNVTAGQVTIIPSEHEEAKELLLQFTPENPRAGIPASKLLLFAGYFALAAYLGHGLLKLRNVHSRFGMMFTCLTELAISLITSVSICALMVIGSENMFNLIDAIVDSPVDLPVATRVGLGLSQAGIPILITVLSDVLLLSVMAFFITVRAVHEFCIFAICSLIIDFFMQMTLFVTVISIDLQRLELADVLGQSGHGPVPLQHRMSESQSTFDRSALIQTASRRSSTTSRRSTSLLHKGGRALWRARTARTASLTLLMGLMFGIYLYYGTGYPQAPDFPYPRHAAASLLNPSSTPVSSNSPPHAFDPLSHLSPSPEEAKDLMKRLTMPWWMSSPSGPFWHALNPEGAPKVQVFVEPWTIISLRSAHPHFDTPLNKSFAVWALFRPRIRAVIWFLKLVILPITGTTTLLFFLLLYLLKDTDLLDAQRGKGEAETDTDLSDLEDSDSRNHGPSLELTFYPANAGLMSDIVLTATSQAWVASIDEMGTLSYFRHSRTRTSSPTTIKLSTYAGSQSSHPTALAVTSAGGLACVGLSDGRICVVVMSSGKVMSEPPSTTAESKVPALPVQNITIHDGAGEQAQVVIVSQHRDGSAWRWSTDRTAPKCIVPARTTHRWQAFDVAMCSPALDNAGHTVPRLFGFASSNSMLELRTCSIEQTESVKTFSAAETRGRLMRCAALAPLPYAKGRGSGGEVLSLVSGSSDGFVDLWDHNTSAHLGSIELSSGPIVSLRVIEERDRGSALVCAVMGNSVAILRLSYDGPVPEGSVAASISPSSVGGFPPTPGGTLRGPPGIKFATPTWAMAGAGAGIMSANGAVGGLPPPFETYRLSGHNGSLKYRRSSSYGGHARNGSFFGSEVSTSSPPSGSALGIHDSIDPLASPNEGPVVLPPLSPSATALHPIIIQDLGRIPAERGLVEVVRQSVLLGIRRRNDLSSSEPHSARWEAWMLDTSREMSMQDGLIDVVTTAIDLDACGLAASPVRLGNGNAVSDATGLPSAFQSRRATPQITMGPSSHSRGMLSFTRLHSVNELVTSTPTIAVAFGNVVATLSARITENLPPSKVSLSKKRR</sequence>
<dbReference type="GO" id="GO:0012507">
    <property type="term" value="C:ER to Golgi transport vesicle membrane"/>
    <property type="evidence" value="ECO:0007669"/>
    <property type="project" value="UniProtKB-SubCell"/>
</dbReference>
<evidence type="ECO:0000256" key="16">
    <source>
        <dbReference type="ARBA" id="ARBA00023166"/>
    </source>
</evidence>
<feature type="compositionally biased region" description="Basic and acidic residues" evidence="21">
    <location>
        <begin position="260"/>
        <end position="273"/>
    </location>
</feature>
<dbReference type="EMBL" id="JAPDMZ010000002">
    <property type="protein sequence ID" value="KAK0557853.1"/>
    <property type="molecule type" value="Genomic_DNA"/>
</dbReference>
<dbReference type="InterPro" id="IPR015943">
    <property type="entry name" value="WD40/YVTN_repeat-like_dom_sf"/>
</dbReference>
<keyword evidence="16" id="KW-1207">Sterol metabolism</keyword>
<keyword evidence="15 22" id="KW-0472">Membrane</keyword>
<feature type="transmembrane region" description="Helical" evidence="22">
    <location>
        <begin position="544"/>
        <end position="562"/>
    </location>
</feature>
<feature type="compositionally biased region" description="Polar residues" evidence="21">
    <location>
        <begin position="32"/>
        <end position="46"/>
    </location>
</feature>
<feature type="repeat" description="WD" evidence="20">
    <location>
        <begin position="1197"/>
        <end position="1219"/>
    </location>
</feature>
<dbReference type="InterPro" id="IPR030225">
    <property type="entry name" value="SCAP"/>
</dbReference>
<keyword evidence="6" id="KW-0153">Cholesterol metabolism</keyword>
<evidence type="ECO:0000259" key="23">
    <source>
        <dbReference type="PROSITE" id="PS50156"/>
    </source>
</evidence>
<dbReference type="GO" id="GO:0032933">
    <property type="term" value="P:SREBP signaling pathway"/>
    <property type="evidence" value="ECO:0007669"/>
    <property type="project" value="InterPro"/>
</dbReference>
<organism evidence="24 25">
    <name type="scientific">Tilletia horrida</name>
    <dbReference type="NCBI Taxonomy" id="155126"/>
    <lineage>
        <taxon>Eukaryota</taxon>
        <taxon>Fungi</taxon>
        <taxon>Dikarya</taxon>
        <taxon>Basidiomycota</taxon>
        <taxon>Ustilaginomycotina</taxon>
        <taxon>Exobasidiomycetes</taxon>
        <taxon>Tilletiales</taxon>
        <taxon>Tilletiaceae</taxon>
        <taxon>Tilletia</taxon>
    </lineage>
</organism>
<reference evidence="24" key="1">
    <citation type="journal article" date="2023" name="PhytoFront">
        <title>Draft Genome Resources of Seven Strains of Tilletia horrida, Causal Agent of Kernel Smut of Rice.</title>
        <authorList>
            <person name="Khanal S."/>
            <person name="Antony Babu S."/>
            <person name="Zhou X.G."/>
        </authorList>
    </citation>
    <scope>NUCLEOTIDE SEQUENCE</scope>
    <source>
        <strain evidence="24">TX6</strain>
    </source>
</reference>
<evidence type="ECO:0000256" key="2">
    <source>
        <dbReference type="ARBA" id="ARBA00004557"/>
    </source>
</evidence>
<comment type="function">
    <text evidence="19">Escort protein required for cholesterol as well as lipid homeostasis. Regulates export of the SCAP-SREBP complex from the endoplasmic reticulum to the Golgi upon low cholesterol, thereby regulating the processing of sterol regulatory element-binding proteins (SREBPs) SREBF1/SREBP1 and SREBF2/SREBP2. At high sterol concentrations, formation of a ternary complex with INSIG (INSIG1 or INSIG2) leads to mask the ER export signal in SCAP, promoting retention of the complex in the endoplasmic reticulum. Low sterol concentrations trigger release of INSIG, a conformational change in the SSD domain of SCAP, unmasking of the ER export signal, promoting recruitment into COPII-coated vesicles and transport of the SCAP-SREBP to the Golgi: in the Golgi, SREBPs are then processed, releasing the transcription factor fragment of SREBPs from the membrane, its import into the nucleus and up-regulation of LDLR, INSIG1 and the mevalonate pathway. Binds cholesterol via its SSD domain.</text>
</comment>
<feature type="transmembrane region" description="Helical" evidence="22">
    <location>
        <begin position="896"/>
        <end position="920"/>
    </location>
</feature>
<keyword evidence="7 20" id="KW-0853">WD repeat</keyword>
<keyword evidence="17" id="KW-0325">Glycoprotein</keyword>
<evidence type="ECO:0000256" key="4">
    <source>
        <dbReference type="ARBA" id="ARBA00007410"/>
    </source>
</evidence>
<keyword evidence="12" id="KW-0333">Golgi apparatus</keyword>
<evidence type="ECO:0000256" key="19">
    <source>
        <dbReference type="ARBA" id="ARBA00045958"/>
    </source>
</evidence>
<evidence type="ECO:0000256" key="17">
    <source>
        <dbReference type="ARBA" id="ARBA00023180"/>
    </source>
</evidence>
<keyword evidence="10" id="KW-0256">Endoplasmic reticulum</keyword>
<protein>
    <recommendedName>
        <fullName evidence="5">Sterol regulatory element-binding protein cleavage-activating protein</fullName>
    </recommendedName>
</protein>
<comment type="similarity">
    <text evidence="4">Belongs to the WD repeat SCAP family.</text>
</comment>
<evidence type="ECO:0000256" key="9">
    <source>
        <dbReference type="ARBA" id="ARBA00022737"/>
    </source>
</evidence>
<evidence type="ECO:0000256" key="10">
    <source>
        <dbReference type="ARBA" id="ARBA00022824"/>
    </source>
</evidence>
<evidence type="ECO:0000256" key="15">
    <source>
        <dbReference type="ARBA" id="ARBA00023136"/>
    </source>
</evidence>
<evidence type="ECO:0000256" key="6">
    <source>
        <dbReference type="ARBA" id="ARBA00022548"/>
    </source>
</evidence>
<dbReference type="GO" id="GO:0045540">
    <property type="term" value="P:regulation of cholesterol biosynthetic process"/>
    <property type="evidence" value="ECO:0007669"/>
    <property type="project" value="TreeGrafter"/>
</dbReference>
<feature type="domain" description="SSD" evidence="23">
    <location>
        <begin position="571"/>
        <end position="684"/>
    </location>
</feature>
<evidence type="ECO:0000313" key="24">
    <source>
        <dbReference type="EMBL" id="KAK0557853.1"/>
    </source>
</evidence>
<evidence type="ECO:0000256" key="18">
    <source>
        <dbReference type="ARBA" id="ARBA00023221"/>
    </source>
</evidence>
<dbReference type="InterPro" id="IPR001680">
    <property type="entry name" value="WD40_rpt"/>
</dbReference>
<dbReference type="GO" id="GO:0032934">
    <property type="term" value="F:sterol binding"/>
    <property type="evidence" value="ECO:0007669"/>
    <property type="project" value="InterPro"/>
</dbReference>
<evidence type="ECO:0000256" key="22">
    <source>
        <dbReference type="SAM" id="Phobius"/>
    </source>
</evidence>
<feature type="compositionally biased region" description="Pro residues" evidence="21">
    <location>
        <begin position="47"/>
        <end position="61"/>
    </location>
</feature>
<keyword evidence="8 22" id="KW-0812">Transmembrane</keyword>
<dbReference type="InterPro" id="IPR053958">
    <property type="entry name" value="HMGCR/SNAP/NPC1-like_SSD"/>
</dbReference>
<gene>
    <name evidence="24" type="ORF">OC846_000147</name>
</gene>
<evidence type="ECO:0000256" key="5">
    <source>
        <dbReference type="ARBA" id="ARBA00019541"/>
    </source>
</evidence>
<feature type="transmembrane region" description="Helical" evidence="22">
    <location>
        <begin position="574"/>
        <end position="597"/>
    </location>
</feature>
<keyword evidence="13" id="KW-0443">Lipid metabolism</keyword>
<dbReference type="GO" id="GO:0000139">
    <property type="term" value="C:Golgi membrane"/>
    <property type="evidence" value="ECO:0007669"/>
    <property type="project" value="UniProtKB-SubCell"/>
</dbReference>
<dbReference type="InterPro" id="IPR000731">
    <property type="entry name" value="SSD"/>
</dbReference>
<dbReference type="GO" id="GO:0005789">
    <property type="term" value="C:endoplasmic reticulum membrane"/>
    <property type="evidence" value="ECO:0007669"/>
    <property type="project" value="UniProtKB-SubCell"/>
</dbReference>
<evidence type="ECO:0000256" key="1">
    <source>
        <dbReference type="ARBA" id="ARBA00004477"/>
    </source>
</evidence>
<dbReference type="PANTHER" id="PTHR46378">
    <property type="entry name" value="STEROL REGULATORY ELEMENT-BINDING PROTEIN CLEAVAGE-ACTIVATING PROTEIN"/>
    <property type="match status" value="1"/>
</dbReference>
<evidence type="ECO:0000256" key="13">
    <source>
        <dbReference type="ARBA" id="ARBA00023098"/>
    </source>
</evidence>
<feature type="transmembrane region" description="Helical" evidence="22">
    <location>
        <begin position="755"/>
        <end position="772"/>
    </location>
</feature>
<dbReference type="SUPFAM" id="SSF82866">
    <property type="entry name" value="Multidrug efflux transporter AcrB transmembrane domain"/>
    <property type="match status" value="1"/>
</dbReference>
<name>A0AAN6JUX1_9BASI</name>
<feature type="transmembrane region" description="Helical" evidence="22">
    <location>
        <begin position="631"/>
        <end position="652"/>
    </location>
</feature>
<evidence type="ECO:0000256" key="20">
    <source>
        <dbReference type="PROSITE-ProRule" id="PRU00221"/>
    </source>
</evidence>
<accession>A0AAN6JUX1</accession>
<dbReference type="InterPro" id="IPR036322">
    <property type="entry name" value="WD40_repeat_dom_sf"/>
</dbReference>
<dbReference type="PROSITE" id="PS50082">
    <property type="entry name" value="WD_REPEATS_2"/>
    <property type="match status" value="1"/>
</dbReference>
<dbReference type="GO" id="GO:0008203">
    <property type="term" value="P:cholesterol metabolic process"/>
    <property type="evidence" value="ECO:0007669"/>
    <property type="project" value="UniProtKB-KW"/>
</dbReference>
<evidence type="ECO:0000256" key="7">
    <source>
        <dbReference type="ARBA" id="ARBA00022574"/>
    </source>
</evidence>
<dbReference type="Gene3D" id="2.130.10.10">
    <property type="entry name" value="YVTN repeat-like/Quinoprotein amine dehydrogenase"/>
    <property type="match status" value="1"/>
</dbReference>
<evidence type="ECO:0000313" key="25">
    <source>
        <dbReference type="Proteomes" id="UP001176517"/>
    </source>
</evidence>